<name>F4SBK8_MELLP</name>
<dbReference type="EMBL" id="GL883190">
    <property type="protein sequence ID" value="EGF97975.1"/>
    <property type="molecule type" value="Genomic_DNA"/>
</dbReference>
<feature type="compositionally biased region" description="Polar residues" evidence="1">
    <location>
        <begin position="110"/>
        <end position="122"/>
    </location>
</feature>
<reference evidence="3" key="1">
    <citation type="journal article" date="2011" name="Proc. Natl. Acad. Sci. U.S.A.">
        <title>Obligate biotrophy features unraveled by the genomic analysis of rust fungi.</title>
        <authorList>
            <person name="Duplessis S."/>
            <person name="Cuomo C.A."/>
            <person name="Lin Y.-C."/>
            <person name="Aerts A."/>
            <person name="Tisserant E."/>
            <person name="Veneault-Fourrey C."/>
            <person name="Joly D.L."/>
            <person name="Hacquard S."/>
            <person name="Amselem J."/>
            <person name="Cantarel B.L."/>
            <person name="Chiu R."/>
            <person name="Coutinho P.M."/>
            <person name="Feau N."/>
            <person name="Field M."/>
            <person name="Frey P."/>
            <person name="Gelhaye E."/>
            <person name="Goldberg J."/>
            <person name="Grabherr M.G."/>
            <person name="Kodira C.D."/>
            <person name="Kohler A."/>
            <person name="Kuees U."/>
            <person name="Lindquist E.A."/>
            <person name="Lucas S.M."/>
            <person name="Mago R."/>
            <person name="Mauceli E."/>
            <person name="Morin E."/>
            <person name="Murat C."/>
            <person name="Pangilinan J.L."/>
            <person name="Park R."/>
            <person name="Pearson M."/>
            <person name="Quesneville H."/>
            <person name="Rouhier N."/>
            <person name="Sakthikumar S."/>
            <person name="Salamov A.A."/>
            <person name="Schmutz J."/>
            <person name="Selles B."/>
            <person name="Shapiro H."/>
            <person name="Tanguay P."/>
            <person name="Tuskan G.A."/>
            <person name="Henrissat B."/>
            <person name="Van de Peer Y."/>
            <person name="Rouze P."/>
            <person name="Ellis J.G."/>
            <person name="Dodds P.N."/>
            <person name="Schein J.E."/>
            <person name="Zhong S."/>
            <person name="Hamelin R.C."/>
            <person name="Grigoriev I.V."/>
            <person name="Szabo L.J."/>
            <person name="Martin F."/>
        </authorList>
    </citation>
    <scope>NUCLEOTIDE SEQUENCE [LARGE SCALE GENOMIC DNA]</scope>
    <source>
        <strain evidence="3">98AG31 / pathotype 3-4-7</strain>
    </source>
</reference>
<accession>F4SBK8</accession>
<feature type="compositionally biased region" description="Polar residues" evidence="1">
    <location>
        <begin position="60"/>
        <end position="69"/>
    </location>
</feature>
<dbReference type="AlphaFoldDB" id="F4SBK8"/>
<dbReference type="VEuPathDB" id="FungiDB:MELLADRAFT_84128"/>
<evidence type="ECO:0000313" key="3">
    <source>
        <dbReference type="Proteomes" id="UP000001072"/>
    </source>
</evidence>
<dbReference type="KEGG" id="mlr:MELLADRAFT_84128"/>
<sequence length="577" mass="64490">MPSYTRYRARGGGAPPATAPGLAQPSARNLRSIHTVSFDSTSLTPTSHAGRKSRQMVKPSMSNSNSNTRKQIRRSNQDADDTSDEEYHTEDEDTSEEDSHQNDSDPDIQLQLQPTCSSTDIQPTDDDEEVEDDDLMRRLDNQFQPIPGPTNRRASNRIERQGLARTTGPNQQEQAPTDGEQVIILPTLNNYKSKLDKWPPHCIAVHEQSQIKKGTAKAMLALMGNISKFTLEKELGELGGRRKTGGYQLWKRYSKEIDNHPMPPKGVKGILAKRNRDLGKIWTALPDKQHGIFHPSIFYRLSGLTPPPKENSNDEEEDEDVFPLNATELADAQVLYNEVVNKAKVAKDFAKAAAGIPQGPSLPDYNHQSLKCIERLHTQFTTHKEMALYVNKKSNFATVFGARAQGLSVSEVVAQTIGGNVMMSSEKARKTNPGDKVKGDLALLLRAMFSALTGKEKGFPRCPDPESLLLYTYNIKVVQMPGSTLPKDVLKLGFNGMNSRRSLWLSDVQKNLFRLEKVTPNSDVADSDTRGNQLNEDLDFQVTMTQDNDNDNDLEHDMMEAFEEEEWNGFGDIDMDE</sequence>
<protein>
    <submittedName>
        <fullName evidence="2">Uncharacterized protein</fullName>
    </submittedName>
</protein>
<feature type="compositionally biased region" description="Polar residues" evidence="1">
    <location>
        <begin position="26"/>
        <end position="47"/>
    </location>
</feature>
<dbReference type="HOGENOM" id="CLU_025212_5_0_1"/>
<dbReference type="Proteomes" id="UP000001072">
    <property type="component" value="Unassembled WGS sequence"/>
</dbReference>
<dbReference type="RefSeq" id="XP_007418758.1">
    <property type="nucleotide sequence ID" value="XM_007418696.1"/>
</dbReference>
<proteinExistence type="predicted"/>
<organism evidence="3">
    <name type="scientific">Melampsora larici-populina (strain 98AG31 / pathotype 3-4-7)</name>
    <name type="common">Poplar leaf rust fungus</name>
    <dbReference type="NCBI Taxonomy" id="747676"/>
    <lineage>
        <taxon>Eukaryota</taxon>
        <taxon>Fungi</taxon>
        <taxon>Dikarya</taxon>
        <taxon>Basidiomycota</taxon>
        <taxon>Pucciniomycotina</taxon>
        <taxon>Pucciniomycetes</taxon>
        <taxon>Pucciniales</taxon>
        <taxon>Melampsoraceae</taxon>
        <taxon>Melampsora</taxon>
    </lineage>
</organism>
<feature type="compositionally biased region" description="Acidic residues" evidence="1">
    <location>
        <begin position="78"/>
        <end position="96"/>
    </location>
</feature>
<evidence type="ECO:0000256" key="1">
    <source>
        <dbReference type="SAM" id="MobiDB-lite"/>
    </source>
</evidence>
<keyword evidence="3" id="KW-1185">Reference proteome</keyword>
<gene>
    <name evidence="2" type="ORF">MELLADRAFT_84128</name>
</gene>
<dbReference type="GeneID" id="18933358"/>
<feature type="region of interest" description="Disordered" evidence="1">
    <location>
        <begin position="1"/>
        <end position="131"/>
    </location>
</feature>
<evidence type="ECO:0000313" key="2">
    <source>
        <dbReference type="EMBL" id="EGF97975.1"/>
    </source>
</evidence>
<dbReference type="InParanoid" id="F4SBK8"/>